<dbReference type="Pfam" id="PF00535">
    <property type="entry name" value="Glycos_transf_2"/>
    <property type="match status" value="3"/>
</dbReference>
<dbReference type="CDD" id="cd04186">
    <property type="entry name" value="GT_2_like_c"/>
    <property type="match status" value="2"/>
</dbReference>
<evidence type="ECO:0000313" key="2">
    <source>
        <dbReference type="EMBL" id="XFO68856.1"/>
    </source>
</evidence>
<organism evidence="2 3">
    <name type="scientific">Sporomusa silvacetica DSM 10669</name>
    <dbReference type="NCBI Taxonomy" id="1123289"/>
    <lineage>
        <taxon>Bacteria</taxon>
        <taxon>Bacillati</taxon>
        <taxon>Bacillota</taxon>
        <taxon>Negativicutes</taxon>
        <taxon>Selenomonadales</taxon>
        <taxon>Sporomusaceae</taxon>
        <taxon>Sporomusa</taxon>
    </lineage>
</organism>
<evidence type="ECO:0000313" key="3">
    <source>
        <dbReference type="Proteomes" id="UP000216752"/>
    </source>
</evidence>
<dbReference type="Proteomes" id="UP000216752">
    <property type="component" value="Chromosome"/>
</dbReference>
<evidence type="ECO:0000259" key="1">
    <source>
        <dbReference type="Pfam" id="PF00535"/>
    </source>
</evidence>
<dbReference type="Pfam" id="PF13692">
    <property type="entry name" value="Glyco_trans_1_4"/>
    <property type="match status" value="1"/>
</dbReference>
<accession>A0ABZ3IT36</accession>
<dbReference type="CDD" id="cd04184">
    <property type="entry name" value="GT2_RfbC_Mx_like"/>
    <property type="match status" value="1"/>
</dbReference>
<dbReference type="Gene3D" id="3.90.550.10">
    <property type="entry name" value="Spore Coat Polysaccharide Biosynthesis Protein SpsA, Chain A"/>
    <property type="match status" value="3"/>
</dbReference>
<feature type="domain" description="Glycosyltransferase 2-like" evidence="1">
    <location>
        <begin position="660"/>
        <end position="775"/>
    </location>
</feature>
<name>A0ABZ3IT36_9FIRM</name>
<dbReference type="CDD" id="cd03801">
    <property type="entry name" value="GT4_PimA-like"/>
    <property type="match status" value="1"/>
</dbReference>
<feature type="domain" description="Glycosyltransferase 2-like" evidence="1">
    <location>
        <begin position="292"/>
        <end position="462"/>
    </location>
</feature>
<gene>
    <name evidence="2" type="ORF">SPSIL_050800</name>
</gene>
<dbReference type="EMBL" id="CP155573">
    <property type="protein sequence ID" value="XFO68856.1"/>
    <property type="molecule type" value="Genomic_DNA"/>
</dbReference>
<keyword evidence="3" id="KW-1185">Reference proteome</keyword>
<dbReference type="InterPro" id="IPR029044">
    <property type="entry name" value="Nucleotide-diphossugar_trans"/>
</dbReference>
<dbReference type="PANTHER" id="PTHR43179">
    <property type="entry name" value="RHAMNOSYLTRANSFERASE WBBL"/>
    <property type="match status" value="1"/>
</dbReference>
<dbReference type="InterPro" id="IPR001173">
    <property type="entry name" value="Glyco_trans_2-like"/>
</dbReference>
<reference evidence="2" key="1">
    <citation type="submission" date="2024-05" db="EMBL/GenBank/DDBJ databases">
        <title>Isolation and characterization of Sporomusa carbonis sp. nov., a carboxydotrophic hydrogenogen in the genus of Sporomusa isolated from a charcoal burning pile.</title>
        <authorList>
            <person name="Boeer T."/>
            <person name="Rosenbaum F."/>
            <person name="Eysell L."/>
            <person name="Mueller V."/>
            <person name="Daniel R."/>
            <person name="Poehlein A."/>
        </authorList>
    </citation>
    <scope>NUCLEOTIDE SEQUENCE [LARGE SCALE GENOMIC DNA]</scope>
    <source>
        <strain evidence="2">DSM 10669</strain>
    </source>
</reference>
<protein>
    <recommendedName>
        <fullName evidence="1">Glycosyltransferase 2-like domain-containing protein</fullName>
    </recommendedName>
</protein>
<sequence length="1288" mass="146859">MLGEKYKYWILNNEPTMAELEKQKKHTFLYEPVVSIIVPTVNTLEQLLGELIESMLQQTYQKWELCIAAGGSEQQYHISEIISRYANDPRIKYRMLGENKSLSGNINAALHWASGDYIGLLEHEDTLAPFALYEVVKAINEHQEPDFVYSDMDKIEYVDKERFAPFFKPDFAPDMLRSYNYICHFSVIKQTLIERIGSFCSDFDSSQHHDLILRATENSNRVVHIPKILYHQRSHENSVAIDVSSKTYAYEAGKKAILEHLQRLGLKGSIDFGNYLGSYKINYELNSRKKISIIIPNKDHVKDLDGSLKSIYSKTTYDNYEIIIVENNSIDEQTFEYYESLKKYPNLTVVEWKERGFNFAAIVNYGVLFAEGEYLLLLNNDVEVITSTWLEEMVMYLQRDDVGIVGAKLYYPDDTVQHVGVYIDKTIAAGHISYKLPQDHQGYFCRASLVQNVSAVTGACLMIKKDLYHAVAGLDAALFTVDFNDVDLCMKIRKLGKLVVFTPTAELYHHESKSRINDADNSNKIRATRERDNFLIKWANELEKGDPYYNNAAINFEYVQKESHRGIEIGLNNSLLANQLPRHNKWRRRIDTNLANMILENSSNQISALGSKIIAEQKSVHDINSIKSDFRIARKKELEAFLSAKQQLNFSTPVSPKITILLVLWNQAELTLACLEALQRQDKGNFEVLIVDNASSDATTQLLSLINGVRVITNEENMGFLKAVNMAIDQAYGQYLLLLNNDAIVRHGSIQQAITRIESAPDIGAVGGRVILPDGLLQETGSIIWQDGTCLGYKRGELPDTNEAMFVRDVDYCTGAFLLTPTELFRQMGGFDVRYAPAYYEETDYCVRLWKRGLRVVYDPAVVLDHFEYGSATISKQALHQMEVNKYKFLSTHSDFLAKRHTYAVKNILYARMNNNYKGRVLFIDDRVPLRNLGAGYPRARTILQTITENGWFITFYPFYEPNLVDDWQNIYEAIPDTIEVMRGYGPNKLESFLTDRAGYYDVLFISRPPNMIRVKELYDRRPDLFSGQKIIYDAEAIWSIREIQDLNIQGKLLSDKEAAKRIDSEVALAKVSDTVLAVSNHEAQYFKNAGHNDVHVLGHALAVNPTIKKFEERENILFVGQLADNGSPNVDSVIWFTNEVLPLINAGGQERIKLYVIGKNGASMLKKISSLDVVLLGAVADLTDWYNNCRIFIAPTRFAAGIPHKVSEACAHGIPVVLTPILEKQLNWRHEQEVLVGDTAAKFAEQCQRLYNDKELWQRIRENSINRVVTDHCISAFANTLDKVLNR</sequence>
<feature type="domain" description="Glycosyltransferase 2-like" evidence="1">
    <location>
        <begin position="35"/>
        <end position="196"/>
    </location>
</feature>
<dbReference type="SUPFAM" id="SSF53448">
    <property type="entry name" value="Nucleotide-diphospho-sugar transferases"/>
    <property type="match status" value="3"/>
</dbReference>
<proteinExistence type="predicted"/>
<dbReference type="SUPFAM" id="SSF53756">
    <property type="entry name" value="UDP-Glycosyltransferase/glycogen phosphorylase"/>
    <property type="match status" value="1"/>
</dbReference>
<dbReference type="PANTHER" id="PTHR43179:SF7">
    <property type="entry name" value="RHAMNOSYLTRANSFERASE WBBL"/>
    <property type="match status" value="1"/>
</dbReference>
<dbReference type="Gene3D" id="3.40.50.2000">
    <property type="entry name" value="Glycogen Phosphorylase B"/>
    <property type="match status" value="1"/>
</dbReference>
<dbReference type="RefSeq" id="WP_094605994.1">
    <property type="nucleotide sequence ID" value="NZ_CP155573.1"/>
</dbReference>